<dbReference type="InterPro" id="IPR027843">
    <property type="entry name" value="DUF4440"/>
</dbReference>
<evidence type="ECO:0000313" key="3">
    <source>
        <dbReference type="Proteomes" id="UP001595824"/>
    </source>
</evidence>
<feature type="domain" description="DUF4440" evidence="1">
    <location>
        <begin position="10"/>
        <end position="117"/>
    </location>
</feature>
<name>A0ABV8TIZ8_9ACTN</name>
<dbReference type="Proteomes" id="UP001595824">
    <property type="component" value="Unassembled WGS sequence"/>
</dbReference>
<comment type="caution">
    <text evidence="2">The sequence shown here is derived from an EMBL/GenBank/DDBJ whole genome shotgun (WGS) entry which is preliminary data.</text>
</comment>
<gene>
    <name evidence="2" type="ORF">ACFPC0_23310</name>
</gene>
<dbReference type="Pfam" id="PF14534">
    <property type="entry name" value="DUF4440"/>
    <property type="match status" value="1"/>
</dbReference>
<dbReference type="InterPro" id="IPR032710">
    <property type="entry name" value="NTF2-like_dom_sf"/>
</dbReference>
<dbReference type="SUPFAM" id="SSF54427">
    <property type="entry name" value="NTF2-like"/>
    <property type="match status" value="1"/>
</dbReference>
<dbReference type="EMBL" id="JBHSDP010000024">
    <property type="protein sequence ID" value="MFC4330660.1"/>
    <property type="molecule type" value="Genomic_DNA"/>
</dbReference>
<organism evidence="2 3">
    <name type="scientific">Streptomyces andamanensis</name>
    <dbReference type="NCBI Taxonomy" id="1565035"/>
    <lineage>
        <taxon>Bacteria</taxon>
        <taxon>Bacillati</taxon>
        <taxon>Actinomycetota</taxon>
        <taxon>Actinomycetes</taxon>
        <taxon>Kitasatosporales</taxon>
        <taxon>Streptomycetaceae</taxon>
        <taxon>Streptomyces</taxon>
    </lineage>
</organism>
<reference evidence="3" key="1">
    <citation type="journal article" date="2019" name="Int. J. Syst. Evol. Microbiol.">
        <title>The Global Catalogue of Microorganisms (GCM) 10K type strain sequencing project: providing services to taxonomists for standard genome sequencing and annotation.</title>
        <authorList>
            <consortium name="The Broad Institute Genomics Platform"/>
            <consortium name="The Broad Institute Genome Sequencing Center for Infectious Disease"/>
            <person name="Wu L."/>
            <person name="Ma J."/>
        </authorList>
    </citation>
    <scope>NUCLEOTIDE SEQUENCE [LARGE SCALE GENOMIC DNA]</scope>
    <source>
        <strain evidence="3">PCU 347</strain>
    </source>
</reference>
<dbReference type="Gene3D" id="3.10.450.50">
    <property type="match status" value="1"/>
</dbReference>
<proteinExistence type="predicted"/>
<keyword evidence="3" id="KW-1185">Reference proteome</keyword>
<dbReference type="RefSeq" id="WP_381741652.1">
    <property type="nucleotide sequence ID" value="NZ_JBHSDP010000024.1"/>
</dbReference>
<sequence>MSAQGAIDELLAAEHRLQAAHRRCDVREMDAILDDRSVRVDPEGTLVPKAGDLASFRDGLLVIDKLEEVEPAQVIVEGGTGITRALLTVMGSYAGHEYVTRLRYTRTWVRTGEGWRVLAIHASQVSA</sequence>
<accession>A0ABV8TIZ8</accession>
<protein>
    <submittedName>
        <fullName evidence="2">Nuclear transport factor 2 family protein</fullName>
    </submittedName>
</protein>
<evidence type="ECO:0000259" key="1">
    <source>
        <dbReference type="Pfam" id="PF14534"/>
    </source>
</evidence>
<evidence type="ECO:0000313" key="2">
    <source>
        <dbReference type="EMBL" id="MFC4330660.1"/>
    </source>
</evidence>